<evidence type="ECO:0000313" key="6">
    <source>
        <dbReference type="EMBL" id="OZM56352.1"/>
    </source>
</evidence>
<proteinExistence type="predicted"/>
<feature type="binding site" evidence="4">
    <location>
        <position position="266"/>
    </location>
    <ligand>
        <name>Zn(2+)</name>
        <dbReference type="ChEBI" id="CHEBI:29105"/>
    </ligand>
</feature>
<dbReference type="InterPro" id="IPR050134">
    <property type="entry name" value="NAD-dep_sirtuin_deacylases"/>
</dbReference>
<keyword evidence="3" id="KW-0520">NAD</keyword>
<dbReference type="InterPro" id="IPR029035">
    <property type="entry name" value="DHS-like_NAD/FAD-binding_dom"/>
</dbReference>
<dbReference type="GO" id="GO:0017136">
    <property type="term" value="F:histone deacetylase activity, NAD-dependent"/>
    <property type="evidence" value="ECO:0007669"/>
    <property type="project" value="TreeGrafter"/>
</dbReference>
<gene>
    <name evidence="6" type="ORF">CIB95_13135</name>
</gene>
<evidence type="ECO:0000259" key="5">
    <source>
        <dbReference type="PROSITE" id="PS50305"/>
    </source>
</evidence>
<sequence length="365" mass="41353">MILKYNGKNLSGGINVTKSWEEIVKVKAVDKESVLLGKQSDDGNWRYKMQEKLKVKADQEITIEKTGTNATFHQMTTRQTGIVNDWEKALAFLEASFLEAEPVSVHSSFRLKIWQIMSGQAKESLKLNWQQICFPDGPQLAILASWLRSSKHTVIITGPSTNQKKSTEEKILSVDAFNNKNKEFHNYYSKKIKELNRERYASILDDISVLEKEGHIQSIITEYTNGFHQDSGSKNVYELHGSLKKCHCHFCGRTVHQRVFLDNRNCPDCGGNVRPSVVLLSEKLPIETWKKAAIELRKADLVIVLDTSLQMNPSNKLLGYTNGKTVFLQTEKNESLPKNDLTIVGDVSNNIKLLTQIMSPNTIEV</sequence>
<evidence type="ECO:0000256" key="3">
    <source>
        <dbReference type="ARBA" id="ARBA00023027"/>
    </source>
</evidence>
<dbReference type="PANTHER" id="PTHR11085">
    <property type="entry name" value="NAD-DEPENDENT PROTEIN DEACYLASE SIRTUIN-5, MITOCHONDRIAL-RELATED"/>
    <property type="match status" value="1"/>
</dbReference>
<dbReference type="EMBL" id="NPIA01000007">
    <property type="protein sequence ID" value="OZM56352.1"/>
    <property type="molecule type" value="Genomic_DNA"/>
</dbReference>
<organism evidence="6 7">
    <name type="scientific">Lottiidibacillus patelloidae</name>
    <dbReference type="NCBI Taxonomy" id="2670334"/>
    <lineage>
        <taxon>Bacteria</taxon>
        <taxon>Bacillati</taxon>
        <taxon>Bacillota</taxon>
        <taxon>Bacilli</taxon>
        <taxon>Bacillales</taxon>
        <taxon>Bacillaceae</taxon>
        <taxon>Lottiidibacillus</taxon>
    </lineage>
</organism>
<dbReference type="InterPro" id="IPR026590">
    <property type="entry name" value="Ssirtuin_cat_dom"/>
</dbReference>
<dbReference type="GO" id="GO:0070403">
    <property type="term" value="F:NAD+ binding"/>
    <property type="evidence" value="ECO:0007669"/>
    <property type="project" value="InterPro"/>
</dbReference>
<protein>
    <recommendedName>
        <fullName evidence="1">protein acetyllysine N-acetyltransferase</fullName>
        <ecNumber evidence="1">2.3.1.286</ecNumber>
    </recommendedName>
</protein>
<dbReference type="InterPro" id="IPR026591">
    <property type="entry name" value="Sirtuin_cat_small_dom_sf"/>
</dbReference>
<dbReference type="GO" id="GO:0046872">
    <property type="term" value="F:metal ion binding"/>
    <property type="evidence" value="ECO:0007669"/>
    <property type="project" value="UniProtKB-KW"/>
</dbReference>
<keyword evidence="7" id="KW-1185">Reference proteome</keyword>
<feature type="binding site" evidence="4">
    <location>
        <position position="269"/>
    </location>
    <ligand>
        <name>Zn(2+)</name>
        <dbReference type="ChEBI" id="CHEBI:29105"/>
    </ligand>
</feature>
<keyword evidence="2" id="KW-0808">Transferase</keyword>
<name>A0A263BS02_9BACI</name>
<dbReference type="SUPFAM" id="SSF52467">
    <property type="entry name" value="DHS-like NAD/FAD-binding domain"/>
    <property type="match status" value="1"/>
</dbReference>
<keyword evidence="4" id="KW-0862">Zinc</keyword>
<feature type="binding site" evidence="4">
    <location>
        <position position="251"/>
    </location>
    <ligand>
        <name>Zn(2+)</name>
        <dbReference type="ChEBI" id="CHEBI:29105"/>
    </ligand>
</feature>
<evidence type="ECO:0000256" key="1">
    <source>
        <dbReference type="ARBA" id="ARBA00012928"/>
    </source>
</evidence>
<feature type="binding site" evidence="4">
    <location>
        <position position="248"/>
    </location>
    <ligand>
        <name>Zn(2+)</name>
        <dbReference type="ChEBI" id="CHEBI:29105"/>
    </ligand>
</feature>
<reference evidence="6 7" key="2">
    <citation type="submission" date="2017-09" db="EMBL/GenBank/DDBJ databases">
        <title>Bacillus patelloidae sp. nov., isolated from the intestinal tract of a marine limpet.</title>
        <authorList>
            <person name="Liu R."/>
            <person name="Dong C."/>
            <person name="Shao Z."/>
        </authorList>
    </citation>
    <scope>NUCLEOTIDE SEQUENCE [LARGE SCALE GENOMIC DNA]</scope>
    <source>
        <strain evidence="6 7">SA5d-4</strain>
    </source>
</reference>
<dbReference type="Proteomes" id="UP000217083">
    <property type="component" value="Unassembled WGS sequence"/>
</dbReference>
<dbReference type="PANTHER" id="PTHR11085:SF4">
    <property type="entry name" value="NAD-DEPENDENT PROTEIN DEACYLASE"/>
    <property type="match status" value="1"/>
</dbReference>
<dbReference type="Pfam" id="PF02146">
    <property type="entry name" value="SIR2"/>
    <property type="match status" value="1"/>
</dbReference>
<evidence type="ECO:0000256" key="4">
    <source>
        <dbReference type="PROSITE-ProRule" id="PRU00236"/>
    </source>
</evidence>
<dbReference type="EC" id="2.3.1.286" evidence="1"/>
<comment type="caution">
    <text evidence="6">The sequence shown here is derived from an EMBL/GenBank/DDBJ whole genome shotgun (WGS) entry which is preliminary data.</text>
</comment>
<evidence type="ECO:0000256" key="2">
    <source>
        <dbReference type="ARBA" id="ARBA00022679"/>
    </source>
</evidence>
<reference evidence="7" key="1">
    <citation type="submission" date="2017-08" db="EMBL/GenBank/DDBJ databases">
        <authorList>
            <person name="Huang Z."/>
        </authorList>
    </citation>
    <scope>NUCLEOTIDE SEQUENCE [LARGE SCALE GENOMIC DNA]</scope>
    <source>
        <strain evidence="7">SA5d-4</strain>
    </source>
</reference>
<feature type="active site" description="Proton acceptor" evidence="4">
    <location>
        <position position="240"/>
    </location>
</feature>
<dbReference type="PROSITE" id="PS50305">
    <property type="entry name" value="SIRTUIN"/>
    <property type="match status" value="1"/>
</dbReference>
<dbReference type="Gene3D" id="3.40.50.1220">
    <property type="entry name" value="TPP-binding domain"/>
    <property type="match status" value="1"/>
</dbReference>
<evidence type="ECO:0000313" key="7">
    <source>
        <dbReference type="Proteomes" id="UP000217083"/>
    </source>
</evidence>
<dbReference type="AlphaFoldDB" id="A0A263BS02"/>
<dbReference type="Gene3D" id="3.30.1600.10">
    <property type="entry name" value="SIR2/SIRT2 'Small Domain"/>
    <property type="match status" value="1"/>
</dbReference>
<accession>A0A263BS02</accession>
<keyword evidence="4" id="KW-0479">Metal-binding</keyword>
<feature type="domain" description="Deacetylase sirtuin-type" evidence="5">
    <location>
        <begin position="133"/>
        <end position="365"/>
    </location>
</feature>
<dbReference type="InterPro" id="IPR003000">
    <property type="entry name" value="Sirtuin"/>
</dbReference>